<feature type="domain" description="TonB-dependent receptor plug" evidence="8">
    <location>
        <begin position="72"/>
        <end position="190"/>
    </location>
</feature>
<evidence type="ECO:0000313" key="9">
    <source>
        <dbReference type="EMBL" id="GGA10599.1"/>
    </source>
</evidence>
<dbReference type="SUPFAM" id="SSF56935">
    <property type="entry name" value="Porins"/>
    <property type="match status" value="1"/>
</dbReference>
<feature type="signal peptide" evidence="6">
    <location>
        <begin position="1"/>
        <end position="26"/>
    </location>
</feature>
<accession>A0ABQ1FGL6</accession>
<keyword evidence="2 4" id="KW-0472">Membrane</keyword>
<comment type="subcellular location">
    <subcellularLocation>
        <location evidence="1 4">Cell outer membrane</location>
    </subcellularLocation>
</comment>
<evidence type="ECO:0000256" key="2">
    <source>
        <dbReference type="ARBA" id="ARBA00023136"/>
    </source>
</evidence>
<dbReference type="PANTHER" id="PTHR47234:SF2">
    <property type="entry name" value="TONB-DEPENDENT RECEPTOR"/>
    <property type="match status" value="1"/>
</dbReference>
<evidence type="ECO:0000256" key="5">
    <source>
        <dbReference type="SAM" id="MobiDB-lite"/>
    </source>
</evidence>
<dbReference type="InterPro" id="IPR037066">
    <property type="entry name" value="Plug_dom_sf"/>
</dbReference>
<name>A0ABQ1FGL6_9SPHN</name>
<dbReference type="Proteomes" id="UP000603317">
    <property type="component" value="Unassembled WGS sequence"/>
</dbReference>
<evidence type="ECO:0000259" key="7">
    <source>
        <dbReference type="Pfam" id="PF00593"/>
    </source>
</evidence>
<dbReference type="Pfam" id="PF00593">
    <property type="entry name" value="TonB_dep_Rec_b-barrel"/>
    <property type="match status" value="1"/>
</dbReference>
<reference evidence="10" key="1">
    <citation type="journal article" date="2019" name="Int. J. Syst. Evol. Microbiol.">
        <title>The Global Catalogue of Microorganisms (GCM) 10K type strain sequencing project: providing services to taxonomists for standard genome sequencing and annotation.</title>
        <authorList>
            <consortium name="The Broad Institute Genomics Platform"/>
            <consortium name="The Broad Institute Genome Sequencing Center for Infectious Disease"/>
            <person name="Wu L."/>
            <person name="Ma J."/>
        </authorList>
    </citation>
    <scope>NUCLEOTIDE SEQUENCE [LARGE SCALE GENOMIC DNA]</scope>
    <source>
        <strain evidence="10">CGMCC 1.15297</strain>
    </source>
</reference>
<evidence type="ECO:0000259" key="8">
    <source>
        <dbReference type="Pfam" id="PF07715"/>
    </source>
</evidence>
<feature type="chain" id="PRO_5045943906" evidence="6">
    <location>
        <begin position="27"/>
        <end position="1028"/>
    </location>
</feature>
<dbReference type="Gene3D" id="2.40.170.20">
    <property type="entry name" value="TonB-dependent receptor, beta-barrel domain"/>
    <property type="match status" value="1"/>
</dbReference>
<keyword evidence="6" id="KW-0732">Signal</keyword>
<dbReference type="Pfam" id="PF07715">
    <property type="entry name" value="Plug"/>
    <property type="match status" value="1"/>
</dbReference>
<dbReference type="EMBL" id="BMID01000001">
    <property type="protein sequence ID" value="GGA10599.1"/>
    <property type="molecule type" value="Genomic_DNA"/>
</dbReference>
<proteinExistence type="inferred from homology"/>
<dbReference type="Gene3D" id="2.170.130.10">
    <property type="entry name" value="TonB-dependent receptor, plug domain"/>
    <property type="match status" value="1"/>
</dbReference>
<comment type="caution">
    <text evidence="9">The sequence shown here is derived from an EMBL/GenBank/DDBJ whole genome shotgun (WGS) entry which is preliminary data.</text>
</comment>
<dbReference type="InterPro" id="IPR012910">
    <property type="entry name" value="Plug_dom"/>
</dbReference>
<organism evidence="9 10">
    <name type="scientific">Blastomonas marina</name>
    <dbReference type="NCBI Taxonomy" id="1867408"/>
    <lineage>
        <taxon>Bacteria</taxon>
        <taxon>Pseudomonadati</taxon>
        <taxon>Pseudomonadota</taxon>
        <taxon>Alphaproteobacteria</taxon>
        <taxon>Sphingomonadales</taxon>
        <taxon>Sphingomonadaceae</taxon>
        <taxon>Blastomonas</taxon>
    </lineage>
</organism>
<evidence type="ECO:0000256" key="4">
    <source>
        <dbReference type="RuleBase" id="RU003357"/>
    </source>
</evidence>
<evidence type="ECO:0000313" key="10">
    <source>
        <dbReference type="Proteomes" id="UP000603317"/>
    </source>
</evidence>
<keyword evidence="3" id="KW-0998">Cell outer membrane</keyword>
<dbReference type="RefSeq" id="WP_188642678.1">
    <property type="nucleotide sequence ID" value="NZ_BMID01000001.1"/>
</dbReference>
<dbReference type="InterPro" id="IPR036942">
    <property type="entry name" value="Beta-barrel_TonB_sf"/>
</dbReference>
<evidence type="ECO:0000256" key="1">
    <source>
        <dbReference type="ARBA" id="ARBA00004442"/>
    </source>
</evidence>
<feature type="compositionally biased region" description="Low complexity" evidence="5">
    <location>
        <begin position="25"/>
        <end position="41"/>
    </location>
</feature>
<evidence type="ECO:0000256" key="3">
    <source>
        <dbReference type="ARBA" id="ARBA00023237"/>
    </source>
</evidence>
<dbReference type="InterPro" id="IPR000531">
    <property type="entry name" value="Beta-barrel_TonB"/>
</dbReference>
<sequence length="1028" mass="111342">MRKQGMGRFVLLATTSILAATTTAMAQDATETPQQQPPQEASESDESAVTADNRVVITGTQIQGAQINDVLPVTVLDEQAIENTGAASGDELFRSIPQQGTVAFNEQNATTQNSARGDVGSVNLRDLGTGNTLLLINGRRMTLHPGFQTELLVPVVSADTNEIAPGSVRRLEVLRDGASAIYGADAVAGVINTVLRGNLSGGFLEGDYRVSDGTSLYSYQISGGYGFDFGGGRGNVTLYGGYFHENGMLASERRYAEEEDRRPLVAGTDFEGDASFNNRNTFGPFGQFDIQAPSNRTPLGDDDFYLQPDTFPSCRLQFGPGLCGRAGTTPTTDVRYNTNTGNHLISEKNRYNALALINYELSDNLEAYFEGSYYRSENRRNIEASAILSAVPVGISRDAYYNPFGPTTRNGQPNPQRLPGTTIAAGGADVIMERYRFVDVGNRDVSVDKDSYRLVAGLRGNLGAWDFDTGFLYSEADTLDLARNRVSLTLMQQQINKTTPDAYNPFNGGCVTGDPGKGDCTPNPLSSIDPFRIDVFRKGGTSLALGDFKLSRDDLIALPGGDIGVAAGVEWRRETFYDDRDPRLDGTITFTDSVTGEFNGSDVAGTSPSPDTNGERNVYSAFAEIFVPLVSEGMDVPLVEELNLQLAGRLEHFDDIDETAIVPRVAASWTTVPGVTLRGAWSQGFRAPNLVQVNDEGTTRSNTRDDFVQCQAQVIKGVIPSLGSCAGAGVISFRSGTDELVPEDSTSINLGVVLEPGFIPGLTLTADYWRVRQTGLVGTFGDDNAIALDLLRRLNGSTNPNVVRLAPTADQIALFAGTGLDAAGSIDFVNDPYLNLDSRTSKGMDFGLFYNVPDFGLGRFRVRLNAARLISFVQDAGPDGQEILDAVAAGTLPLDVTVGGLGELLEVEGRPKWRASGSINWEQGPVEIGLYGQYVGMVYDTSVVRDNLIASEDPNANFFPVDEWFTMNFSIAYTIEDTDTPLDDTRLRFAINNLFDEYPPLADETYGFFSELHSARGRVFHIELRKKF</sequence>
<feature type="region of interest" description="Disordered" evidence="5">
    <location>
        <begin position="25"/>
        <end position="48"/>
    </location>
</feature>
<keyword evidence="10" id="KW-1185">Reference proteome</keyword>
<comment type="similarity">
    <text evidence="4">Belongs to the TonB-dependent receptor family.</text>
</comment>
<gene>
    <name evidence="9" type="ORF">GCM10010923_21460</name>
</gene>
<feature type="domain" description="TonB-dependent receptor-like beta-barrel" evidence="7">
    <location>
        <begin position="441"/>
        <end position="994"/>
    </location>
</feature>
<keyword evidence="4" id="KW-0798">TonB box</keyword>
<keyword evidence="9" id="KW-0675">Receptor</keyword>
<dbReference type="PANTHER" id="PTHR47234">
    <property type="match status" value="1"/>
</dbReference>
<evidence type="ECO:0000256" key="6">
    <source>
        <dbReference type="SAM" id="SignalP"/>
    </source>
</evidence>
<protein>
    <submittedName>
        <fullName evidence="9">TonB-dependent receptor</fullName>
    </submittedName>
</protein>